<dbReference type="PANTHER" id="PTHR33121">
    <property type="entry name" value="CYCLIC DI-GMP PHOSPHODIESTERASE PDEF"/>
    <property type="match status" value="1"/>
</dbReference>
<feature type="transmembrane region" description="Helical" evidence="1">
    <location>
        <begin position="43"/>
        <end position="62"/>
    </location>
</feature>
<dbReference type="Gene3D" id="3.20.20.450">
    <property type="entry name" value="EAL domain"/>
    <property type="match status" value="1"/>
</dbReference>
<dbReference type="InterPro" id="IPR043128">
    <property type="entry name" value="Rev_trsase/Diguanyl_cyclase"/>
</dbReference>
<reference evidence="5 6" key="1">
    <citation type="submission" date="2016-08" db="EMBL/GenBank/DDBJ databases">
        <authorList>
            <person name="Seilhamer J.J."/>
        </authorList>
    </citation>
    <scope>NUCLEOTIDE SEQUENCE [LARGE SCALE GENOMIC DNA]</scope>
    <source>
        <strain evidence="5 6">ANC 4874</strain>
    </source>
</reference>
<dbReference type="SUPFAM" id="SSF141868">
    <property type="entry name" value="EAL domain-like"/>
    <property type="match status" value="1"/>
</dbReference>
<dbReference type="SUPFAM" id="SSF55073">
    <property type="entry name" value="Nucleotide cyclase"/>
    <property type="match status" value="1"/>
</dbReference>
<dbReference type="SMART" id="SM00267">
    <property type="entry name" value="GGDEF"/>
    <property type="match status" value="1"/>
</dbReference>
<feature type="transmembrane region" description="Helical" evidence="1">
    <location>
        <begin position="12"/>
        <end position="31"/>
    </location>
</feature>
<dbReference type="PROSITE" id="PS50883">
    <property type="entry name" value="EAL"/>
    <property type="match status" value="1"/>
</dbReference>
<dbReference type="PANTHER" id="PTHR33121:SF70">
    <property type="entry name" value="SIGNALING PROTEIN YKOW"/>
    <property type="match status" value="1"/>
</dbReference>
<proteinExistence type="predicted"/>
<dbReference type="AlphaFoldDB" id="A0A1C4GSR5"/>
<dbReference type="InterPro" id="IPR029787">
    <property type="entry name" value="Nucleotide_cyclase"/>
</dbReference>
<organism evidence="5 6">
    <name type="scientific">Acinetobacter albensis</name>
    <dbReference type="NCBI Taxonomy" id="1673609"/>
    <lineage>
        <taxon>Bacteria</taxon>
        <taxon>Pseudomonadati</taxon>
        <taxon>Pseudomonadota</taxon>
        <taxon>Gammaproteobacteria</taxon>
        <taxon>Moraxellales</taxon>
        <taxon>Moraxellaceae</taxon>
        <taxon>Acinetobacter</taxon>
    </lineage>
</organism>
<dbReference type="RefSeq" id="WP_092718192.1">
    <property type="nucleotide sequence ID" value="NZ_FMBK01000003.1"/>
</dbReference>
<feature type="transmembrane region" description="Helical" evidence="1">
    <location>
        <begin position="218"/>
        <end position="239"/>
    </location>
</feature>
<dbReference type="Gene3D" id="3.30.70.270">
    <property type="match status" value="1"/>
</dbReference>
<dbReference type="Proteomes" id="UP000243661">
    <property type="component" value="Unassembled WGS sequence"/>
</dbReference>
<protein>
    <submittedName>
        <fullName evidence="5">Diguanylate cyclase/phosphodiesterase</fullName>
    </submittedName>
</protein>
<gene>
    <name evidence="5" type="ORF">GA0116959_10355</name>
</gene>
<dbReference type="InterPro" id="IPR000160">
    <property type="entry name" value="GGDEF_dom"/>
</dbReference>
<sequence length="688" mass="78109">MFHTHYDFDLAIGLIVVVFFICCLAVSFEPLKFNSLVCKYKKISLVINALILATVIWCLHFIGMLSEHFRIDQSVNNEFKVFSYLMAFMASILAIGLSNRPKLSIFDLILGAVLLGCSIFTMHYFEIRSLVLVPEQIQVNGLLTVFALSIAIIGSVIVLWLIRYSKKMINKLLYIRIFIVMLMVLIIMGIHYTNMQAISFDAVNYSLIASYSIGNKTILFVVFSILALILLAGLNLMLLEQRLKLRNKQLFKAHPDLADLILQDHLTKLPNRLFLSQYLEYLFSGQVQQQSKTAFLYIDLDRFKAVNVAFGHEVGDQLLVQFASRLKSKLNQNEQLFRIGNDEFLMVLEQSKLENAIQKAEQVLQLVQQNFAIADKIIHVSSSIGIAIYPDHGNNLQDLLSNADAALTISKSQGRNNYSVFSYTADQQHTKSQIKLLNDLYKAVEEQQFILFYQPKFTTQTQQVCGVEALIRWNHPHLGQLTPSLFIAEAEKTGLIIELGYWALEQACKQIKIWEQSHLNYFPVAVNLSAIQFEHKHLFSILENLFKKYSINPHHLAIEITESTAMKDIAASIHCLEQLRQMGIQLAIDDFGTGHSSFLYLKDLPVDELKIDRAFINNLTVASKDEMILESIIHLAIKLGLVVTAEGVETPLQAEILKRLGCQQMQGFLLGMPMDAQRLNEMKYNGSA</sequence>
<feature type="domain" description="EAL" evidence="2">
    <location>
        <begin position="433"/>
        <end position="687"/>
    </location>
</feature>
<keyword evidence="1" id="KW-1133">Transmembrane helix</keyword>
<dbReference type="NCBIfam" id="TIGR00254">
    <property type="entry name" value="GGDEF"/>
    <property type="match status" value="1"/>
</dbReference>
<dbReference type="InterPro" id="IPR001633">
    <property type="entry name" value="EAL_dom"/>
</dbReference>
<name>A0A1C4GSR5_9GAMM</name>
<dbReference type="InterPro" id="IPR005330">
    <property type="entry name" value="MHYT_dom"/>
</dbReference>
<evidence type="ECO:0000256" key="1">
    <source>
        <dbReference type="PROSITE-ProRule" id="PRU00244"/>
    </source>
</evidence>
<feature type="domain" description="MHYT" evidence="4">
    <location>
        <begin position="6"/>
        <end position="201"/>
    </location>
</feature>
<dbReference type="EMBL" id="FMBK01000003">
    <property type="protein sequence ID" value="SCC71206.1"/>
    <property type="molecule type" value="Genomic_DNA"/>
</dbReference>
<dbReference type="CDD" id="cd01949">
    <property type="entry name" value="GGDEF"/>
    <property type="match status" value="1"/>
</dbReference>
<dbReference type="InterPro" id="IPR035919">
    <property type="entry name" value="EAL_sf"/>
</dbReference>
<dbReference type="PROSITE" id="PS50924">
    <property type="entry name" value="MHYT"/>
    <property type="match status" value="1"/>
</dbReference>
<feature type="transmembrane region" description="Helical" evidence="1">
    <location>
        <begin position="137"/>
        <end position="161"/>
    </location>
</feature>
<evidence type="ECO:0000313" key="6">
    <source>
        <dbReference type="Proteomes" id="UP000243661"/>
    </source>
</evidence>
<dbReference type="GO" id="GO:0071111">
    <property type="term" value="F:cyclic-guanylate-specific phosphodiesterase activity"/>
    <property type="evidence" value="ECO:0007669"/>
    <property type="project" value="InterPro"/>
</dbReference>
<evidence type="ECO:0000259" key="4">
    <source>
        <dbReference type="PROSITE" id="PS50924"/>
    </source>
</evidence>
<dbReference type="Pfam" id="PF03707">
    <property type="entry name" value="MHYT"/>
    <property type="match status" value="2"/>
</dbReference>
<dbReference type="Pfam" id="PF00990">
    <property type="entry name" value="GGDEF"/>
    <property type="match status" value="1"/>
</dbReference>
<evidence type="ECO:0000259" key="3">
    <source>
        <dbReference type="PROSITE" id="PS50887"/>
    </source>
</evidence>
<dbReference type="Pfam" id="PF00563">
    <property type="entry name" value="EAL"/>
    <property type="match status" value="1"/>
</dbReference>
<feature type="transmembrane region" description="Helical" evidence="1">
    <location>
        <begin position="82"/>
        <end position="98"/>
    </location>
</feature>
<keyword evidence="1" id="KW-0472">Membrane</keyword>
<dbReference type="CDD" id="cd01948">
    <property type="entry name" value="EAL"/>
    <property type="match status" value="1"/>
</dbReference>
<feature type="domain" description="GGDEF" evidence="3">
    <location>
        <begin position="291"/>
        <end position="423"/>
    </location>
</feature>
<dbReference type="SMART" id="SM00052">
    <property type="entry name" value="EAL"/>
    <property type="match status" value="1"/>
</dbReference>
<feature type="transmembrane region" description="Helical" evidence="1">
    <location>
        <begin position="173"/>
        <end position="192"/>
    </location>
</feature>
<keyword evidence="1" id="KW-0812">Transmembrane</keyword>
<evidence type="ECO:0000313" key="5">
    <source>
        <dbReference type="EMBL" id="SCC71206.1"/>
    </source>
</evidence>
<dbReference type="GO" id="GO:0016020">
    <property type="term" value="C:membrane"/>
    <property type="evidence" value="ECO:0007669"/>
    <property type="project" value="UniProtKB-UniRule"/>
</dbReference>
<feature type="transmembrane region" description="Helical" evidence="1">
    <location>
        <begin position="105"/>
        <end position="125"/>
    </location>
</feature>
<accession>A0A1C4GSR5</accession>
<evidence type="ECO:0000259" key="2">
    <source>
        <dbReference type="PROSITE" id="PS50883"/>
    </source>
</evidence>
<dbReference type="OrthoDB" id="9804951at2"/>
<dbReference type="InterPro" id="IPR050706">
    <property type="entry name" value="Cyclic-di-GMP_PDE-like"/>
</dbReference>
<dbReference type="PROSITE" id="PS50887">
    <property type="entry name" value="GGDEF"/>
    <property type="match status" value="1"/>
</dbReference>